<evidence type="ECO:0000313" key="3">
    <source>
        <dbReference type="Proteomes" id="UP000663880"/>
    </source>
</evidence>
<keyword evidence="1" id="KW-1133">Transmembrane helix</keyword>
<keyword evidence="1" id="KW-0472">Membrane</keyword>
<dbReference type="OrthoDB" id="6066069at2759"/>
<dbReference type="InterPro" id="IPR011029">
    <property type="entry name" value="DEATH-like_dom_sf"/>
</dbReference>
<evidence type="ECO:0000256" key="1">
    <source>
        <dbReference type="SAM" id="Phobius"/>
    </source>
</evidence>
<proteinExistence type="predicted"/>
<name>A0A821RDB1_9NEOP</name>
<accession>A0A821RDB1</accession>
<feature type="transmembrane region" description="Helical" evidence="1">
    <location>
        <begin position="131"/>
        <end position="155"/>
    </location>
</feature>
<protein>
    <recommendedName>
        <fullName evidence="4">Death domain-containing protein</fullName>
    </recommendedName>
</protein>
<keyword evidence="1" id="KW-0812">Transmembrane</keyword>
<keyword evidence="3" id="KW-1185">Reference proteome</keyword>
<evidence type="ECO:0000313" key="2">
    <source>
        <dbReference type="EMBL" id="CAF4841538.1"/>
    </source>
</evidence>
<organism evidence="2 3">
    <name type="scientific">Pieris macdunnoughi</name>
    <dbReference type="NCBI Taxonomy" id="345717"/>
    <lineage>
        <taxon>Eukaryota</taxon>
        <taxon>Metazoa</taxon>
        <taxon>Ecdysozoa</taxon>
        <taxon>Arthropoda</taxon>
        <taxon>Hexapoda</taxon>
        <taxon>Insecta</taxon>
        <taxon>Pterygota</taxon>
        <taxon>Neoptera</taxon>
        <taxon>Endopterygota</taxon>
        <taxon>Lepidoptera</taxon>
        <taxon>Glossata</taxon>
        <taxon>Ditrysia</taxon>
        <taxon>Papilionoidea</taxon>
        <taxon>Pieridae</taxon>
        <taxon>Pierinae</taxon>
        <taxon>Pieris</taxon>
    </lineage>
</organism>
<dbReference type="Proteomes" id="UP000663880">
    <property type="component" value="Unassembled WGS sequence"/>
</dbReference>
<sequence>MNNSEFSFIAKSLSEAECLQLVPSLYTNTYEFPKTKIIQTKKPCLQLLLEWSNEKDSLSKTHEFLAHRLRQIGRKDLAKWLGGVVFYRLAKDVNDTLLQKPFRENITQCTHNDNKDNDDINDGAWNSLDSVLCAVFIVLAASLLVICCRTFWLFILTETKVINEENNLVERNVDSEDY</sequence>
<gene>
    <name evidence="2" type="ORF">PMACD_LOCUS6213</name>
</gene>
<reference evidence="2" key="1">
    <citation type="submission" date="2021-02" db="EMBL/GenBank/DDBJ databases">
        <authorList>
            <person name="Steward A R."/>
        </authorList>
    </citation>
    <scope>NUCLEOTIDE SEQUENCE</scope>
</reference>
<comment type="caution">
    <text evidence="2">The sequence shown here is derived from an EMBL/GenBank/DDBJ whole genome shotgun (WGS) entry which is preliminary data.</text>
</comment>
<dbReference type="EMBL" id="CAJOBZ010000013">
    <property type="protein sequence ID" value="CAF4841538.1"/>
    <property type="molecule type" value="Genomic_DNA"/>
</dbReference>
<dbReference type="Gene3D" id="1.10.533.10">
    <property type="entry name" value="Death Domain, Fas"/>
    <property type="match status" value="1"/>
</dbReference>
<evidence type="ECO:0008006" key="4">
    <source>
        <dbReference type="Google" id="ProtNLM"/>
    </source>
</evidence>
<dbReference type="AlphaFoldDB" id="A0A821RDB1"/>